<evidence type="ECO:0000256" key="7">
    <source>
        <dbReference type="ARBA" id="ARBA00016549"/>
    </source>
</evidence>
<dbReference type="Pfam" id="PF03737">
    <property type="entry name" value="RraA-like"/>
    <property type="match status" value="1"/>
</dbReference>
<dbReference type="EC" id="4.1.3.17" evidence="5"/>
<dbReference type="InterPro" id="IPR036704">
    <property type="entry name" value="RraA/RraA-like_sf"/>
</dbReference>
<dbReference type="GO" id="GO:0008948">
    <property type="term" value="F:oxaloacetate decarboxylase activity"/>
    <property type="evidence" value="ECO:0007669"/>
    <property type="project" value="UniProtKB-EC"/>
</dbReference>
<keyword evidence="13" id="KW-0479">Metal-binding</keyword>
<feature type="binding site" evidence="13">
    <location>
        <begin position="338"/>
        <end position="341"/>
    </location>
    <ligand>
        <name>substrate</name>
    </ligand>
</feature>
<reference evidence="16 17" key="1">
    <citation type="submission" date="2019-06" db="EMBL/GenBank/DDBJ databases">
        <authorList>
            <person name="Mardanova A.M."/>
            <person name="Pudova D.S."/>
            <person name="Shagimardanova E.I."/>
            <person name="Gogoleva N.E."/>
            <person name="Lutfullin M.T."/>
            <person name="Hadieva G.F."/>
            <person name="Sharipova M.R."/>
        </authorList>
    </citation>
    <scope>NUCLEOTIDE SEQUENCE [LARGE SCALE GENOMIC DNA]</scope>
    <source>
        <strain evidence="16 17">MG-1</strain>
    </source>
</reference>
<dbReference type="Pfam" id="PF09130">
    <property type="entry name" value="DUF1932"/>
    <property type="match status" value="1"/>
</dbReference>
<organism evidence="16 17">
    <name type="scientific">Brevibacterium sediminis</name>
    <dbReference type="NCBI Taxonomy" id="1857024"/>
    <lineage>
        <taxon>Bacteria</taxon>
        <taxon>Bacillati</taxon>
        <taxon>Actinomycetota</taxon>
        <taxon>Actinomycetes</taxon>
        <taxon>Micrococcales</taxon>
        <taxon>Brevibacteriaceae</taxon>
        <taxon>Brevibacterium</taxon>
    </lineage>
</organism>
<comment type="cofactor">
    <cofactor evidence="13">
        <name>Mg(2+)</name>
        <dbReference type="ChEBI" id="CHEBI:18420"/>
    </cofactor>
</comment>
<dbReference type="InterPro" id="IPR006115">
    <property type="entry name" value="6PGDH_NADP-bd"/>
</dbReference>
<evidence type="ECO:0000256" key="5">
    <source>
        <dbReference type="ARBA" id="ARBA00012213"/>
    </source>
</evidence>
<evidence type="ECO:0000256" key="10">
    <source>
        <dbReference type="ARBA" id="ARBA00030169"/>
    </source>
</evidence>
<dbReference type="InterPro" id="IPR015814">
    <property type="entry name" value="Pgluconate_DH_NAD-bd_C"/>
</dbReference>
<evidence type="ECO:0000313" key="16">
    <source>
        <dbReference type="EMBL" id="TNM53418.1"/>
    </source>
</evidence>
<dbReference type="SUPFAM" id="SSF48179">
    <property type="entry name" value="6-phosphogluconate dehydrogenase C-terminal domain-like"/>
    <property type="match status" value="1"/>
</dbReference>
<evidence type="ECO:0000256" key="4">
    <source>
        <dbReference type="ARBA" id="ARBA00011233"/>
    </source>
</evidence>
<evidence type="ECO:0000256" key="9">
    <source>
        <dbReference type="ARBA" id="ARBA00029596"/>
    </source>
</evidence>
<comment type="cofactor">
    <cofactor evidence="2">
        <name>a divalent metal cation</name>
        <dbReference type="ChEBI" id="CHEBI:60240"/>
    </cofactor>
</comment>
<evidence type="ECO:0000313" key="17">
    <source>
        <dbReference type="Proteomes" id="UP000314223"/>
    </source>
</evidence>
<evidence type="ECO:0000256" key="13">
    <source>
        <dbReference type="PIRSR" id="PIRSR605493-1"/>
    </source>
</evidence>
<comment type="similarity">
    <text evidence="3">Belongs to the class II aldolase/RraA-like family.</text>
</comment>
<dbReference type="Gene3D" id="3.50.30.40">
    <property type="entry name" value="Ribonuclease E inhibitor RraA/RraA-like"/>
    <property type="match status" value="1"/>
</dbReference>
<dbReference type="GO" id="GO:0046872">
    <property type="term" value="F:metal ion binding"/>
    <property type="evidence" value="ECO:0007669"/>
    <property type="project" value="UniProtKB-KW"/>
</dbReference>
<accession>A0A5C4WZE0</accession>
<feature type="domain" description="Phosphogluconate dehydrogenase NAD-binding putative C-terminal" evidence="15">
    <location>
        <begin position="181"/>
        <end position="246"/>
    </location>
</feature>
<evidence type="ECO:0000259" key="14">
    <source>
        <dbReference type="Pfam" id="PF03446"/>
    </source>
</evidence>
<evidence type="ECO:0000256" key="11">
    <source>
        <dbReference type="ARBA" id="ARBA00032305"/>
    </source>
</evidence>
<dbReference type="GO" id="GO:0050661">
    <property type="term" value="F:NADP binding"/>
    <property type="evidence" value="ECO:0007669"/>
    <property type="project" value="InterPro"/>
</dbReference>
<dbReference type="AlphaFoldDB" id="A0A5C4WZE0"/>
<comment type="caution">
    <text evidence="16">The sequence shown here is derived from an EMBL/GenBank/DDBJ whole genome shotgun (WGS) entry which is preliminary data.</text>
</comment>
<dbReference type="EMBL" id="VDMQ01000010">
    <property type="protein sequence ID" value="TNM53418.1"/>
    <property type="molecule type" value="Genomic_DNA"/>
</dbReference>
<dbReference type="Gene3D" id="1.10.1040.10">
    <property type="entry name" value="N-(1-d-carboxylethyl)-l-norvaline Dehydrogenase, domain 2"/>
    <property type="match status" value="1"/>
</dbReference>
<proteinExistence type="inferred from homology"/>
<dbReference type="PANTHER" id="PTHR33254">
    <property type="entry name" value="4-HYDROXY-4-METHYL-2-OXOGLUTARATE ALDOLASE 3-RELATED"/>
    <property type="match status" value="1"/>
</dbReference>
<dbReference type="PANTHER" id="PTHR33254:SF4">
    <property type="entry name" value="4-HYDROXY-4-METHYL-2-OXOGLUTARATE ALDOLASE 3-RELATED"/>
    <property type="match status" value="1"/>
</dbReference>
<dbReference type="Proteomes" id="UP000314223">
    <property type="component" value="Unassembled WGS sequence"/>
</dbReference>
<comment type="catalytic activity">
    <reaction evidence="1">
        <text>4-hydroxy-4-methyl-2-oxoglutarate = 2 pyruvate</text>
        <dbReference type="Rhea" id="RHEA:22748"/>
        <dbReference type="ChEBI" id="CHEBI:15361"/>
        <dbReference type="ChEBI" id="CHEBI:58276"/>
        <dbReference type="EC" id="4.1.3.17"/>
    </reaction>
</comment>
<dbReference type="Pfam" id="PF03446">
    <property type="entry name" value="NAD_binding_2"/>
    <property type="match status" value="1"/>
</dbReference>
<feature type="binding site" evidence="13">
    <location>
        <position position="360"/>
    </location>
    <ligand>
        <name>substrate</name>
    </ligand>
</feature>
<dbReference type="GO" id="GO:0047443">
    <property type="term" value="F:4-hydroxy-4-methyl-2-oxoglutarate aldolase activity"/>
    <property type="evidence" value="ECO:0007669"/>
    <property type="project" value="UniProtKB-EC"/>
</dbReference>
<comment type="function">
    <text evidence="8">Catalyzes the aldol cleavage of 4-hydroxy-4-methyl-2-oxoglutarate (HMG) into 2 molecules of pyruvate. Also contains a secondary oxaloacetate (OAA) decarboxylase activity due to the common pyruvate enolate transition state formed following C-C bond cleavage in the retro-aldol and decarboxylation reactions.</text>
</comment>
<comment type="subunit">
    <text evidence="4">Homotrimer.</text>
</comment>
<dbReference type="CDD" id="cd16841">
    <property type="entry name" value="RraA_family"/>
    <property type="match status" value="1"/>
</dbReference>
<protein>
    <recommendedName>
        <fullName evidence="7">Putative 4-hydroxy-4-methyl-2-oxoglutarate aldolase</fullName>
        <ecNumber evidence="6">4.1.1.112</ecNumber>
        <ecNumber evidence="5">4.1.3.17</ecNumber>
    </recommendedName>
    <alternativeName>
        <fullName evidence="11">Oxaloacetate decarboxylase</fullName>
    </alternativeName>
    <alternativeName>
        <fullName evidence="9">Regulator of ribonuclease activity homolog</fullName>
    </alternativeName>
    <alternativeName>
        <fullName evidence="10">RraA-like protein</fullName>
    </alternativeName>
</protein>
<sequence>MHIAVIGLGEAGTLYARGLVELGWEVTGFDPADIPTPRGVSRVASPKDLVESADAVMCLVGGRAAVPAAASVAEFLSRDAFFIDMNSASAEIKAHVASVVGVRRYADVAVVGSVPEHGAATPLVISGAASGRAAEVFSALGAAVEDIAGEPGDAARRKLLRSSFMKGLGALIVETLRAGEAMGAEDWALAQIADEHSGGAESVERLRTGTIKHADRRGHEAEEAAEMLEQLGVRATMSHAAAHSHAQIVNDAARSEQDLLKAYSTIPAANVGDARDRMGMLDGGIRALWPGAKAVGWARTVWVPAGDNLRLREALDRIEPGDILVVNGHGHTDRALMGELMAEKAKARGAVGVIADGALRDARDLEEIGFSAWARAVSPAGPYKNGPGQIDVPVAVGGVVVEPGDLIVADDDGVIVVPAGEAASTLPKALSVQEDEAGRRAQILRGDLT</sequence>
<dbReference type="InterPro" id="IPR008927">
    <property type="entry name" value="6-PGluconate_DH-like_C_sf"/>
</dbReference>
<dbReference type="SUPFAM" id="SSF51735">
    <property type="entry name" value="NAD(P)-binding Rossmann-fold domains"/>
    <property type="match status" value="1"/>
</dbReference>
<evidence type="ECO:0000259" key="15">
    <source>
        <dbReference type="Pfam" id="PF09130"/>
    </source>
</evidence>
<evidence type="ECO:0000256" key="3">
    <source>
        <dbReference type="ARBA" id="ARBA00008621"/>
    </source>
</evidence>
<evidence type="ECO:0000256" key="6">
    <source>
        <dbReference type="ARBA" id="ARBA00012947"/>
    </source>
</evidence>
<keyword evidence="13" id="KW-0460">Magnesium</keyword>
<gene>
    <name evidence="16" type="ORF">FHQ09_14865</name>
</gene>
<dbReference type="InterPro" id="IPR005493">
    <property type="entry name" value="RraA/RraA-like"/>
</dbReference>
<comment type="catalytic activity">
    <reaction evidence="12">
        <text>oxaloacetate + H(+) = pyruvate + CO2</text>
        <dbReference type="Rhea" id="RHEA:15641"/>
        <dbReference type="ChEBI" id="CHEBI:15361"/>
        <dbReference type="ChEBI" id="CHEBI:15378"/>
        <dbReference type="ChEBI" id="CHEBI:16452"/>
        <dbReference type="ChEBI" id="CHEBI:16526"/>
        <dbReference type="EC" id="4.1.1.112"/>
    </reaction>
</comment>
<feature type="domain" description="6-phosphogluconate dehydrogenase NADP-binding" evidence="14">
    <location>
        <begin position="3"/>
        <end position="144"/>
    </location>
</feature>
<evidence type="ECO:0000256" key="12">
    <source>
        <dbReference type="ARBA" id="ARBA00047973"/>
    </source>
</evidence>
<dbReference type="EC" id="4.1.1.112" evidence="6"/>
<name>A0A5C4WZE0_9MICO</name>
<dbReference type="SUPFAM" id="SSF89562">
    <property type="entry name" value="RraA-like"/>
    <property type="match status" value="1"/>
</dbReference>
<evidence type="ECO:0000256" key="2">
    <source>
        <dbReference type="ARBA" id="ARBA00001968"/>
    </source>
</evidence>
<dbReference type="Gene3D" id="3.40.50.720">
    <property type="entry name" value="NAD(P)-binding Rossmann-like Domain"/>
    <property type="match status" value="1"/>
</dbReference>
<dbReference type="InterPro" id="IPR013328">
    <property type="entry name" value="6PGD_dom2"/>
</dbReference>
<evidence type="ECO:0000256" key="1">
    <source>
        <dbReference type="ARBA" id="ARBA00001342"/>
    </source>
</evidence>
<evidence type="ECO:0000256" key="8">
    <source>
        <dbReference type="ARBA" id="ARBA00025046"/>
    </source>
</evidence>
<dbReference type="InterPro" id="IPR036291">
    <property type="entry name" value="NAD(P)-bd_dom_sf"/>
</dbReference>
<feature type="binding site" evidence="13">
    <location>
        <position position="361"/>
    </location>
    <ligand>
        <name>Mg(2+)</name>
        <dbReference type="ChEBI" id="CHEBI:18420"/>
    </ligand>
</feature>